<organism evidence="2">
    <name type="scientific">bioreactor metagenome</name>
    <dbReference type="NCBI Taxonomy" id="1076179"/>
    <lineage>
        <taxon>unclassified sequences</taxon>
        <taxon>metagenomes</taxon>
        <taxon>ecological metagenomes</taxon>
    </lineage>
</organism>
<dbReference type="AlphaFoldDB" id="A0A644TI91"/>
<comment type="caution">
    <text evidence="2">The sequence shown here is derived from an EMBL/GenBank/DDBJ whole genome shotgun (WGS) entry which is preliminary data.</text>
</comment>
<reference evidence="2" key="1">
    <citation type="submission" date="2019-08" db="EMBL/GenBank/DDBJ databases">
        <authorList>
            <person name="Kucharzyk K."/>
            <person name="Murdoch R.W."/>
            <person name="Higgins S."/>
            <person name="Loffler F."/>
        </authorList>
    </citation>
    <scope>NUCLEOTIDE SEQUENCE</scope>
</reference>
<sequence>MNPAFVHNALAMTDGFILSDVGILLPERLLYEGSLVVEAGIIRWIGEGEIPQEWAGGARIGDLPVVECGGVWISPPIIELHIHGAFGYGFETAIDGAALRDLAAKLETKGVGRFLPTILWDEAAVKNLLTAIDDSGLYGSVIPGIYLEGPFINSKRRGGIGLEQICQVEVSLLEKVLETCAGKLRIMTLAPELPNIESLYPLLKKAGVMIALGHSDAKASAKLPPEPFSITHLFNAMSGFDHKEGGLANIALDGGAGWVELNADGVHVSPQAMRSALRCIDPASLILTSDAVAPAGLGYGDYSYFGKAVRSDTSGVRYAQEGTLIGSSLLGIDIVRSFAAATGCGLPQAFSCMSANPEALLDCAGGAGGSRLESGEKADFFIWNRDFSACRRIDGRIPRDLSLGGAASLLERL</sequence>
<accession>A0A644TI91</accession>
<protein>
    <submittedName>
        <fullName evidence="2">N-acetylglucosamine-6-phosphate deacetylase</fullName>
        <ecNumber evidence="2">3.5.1.25</ecNumber>
    </submittedName>
</protein>
<dbReference type="InterPro" id="IPR032466">
    <property type="entry name" value="Metal_Hydrolase"/>
</dbReference>
<dbReference type="GO" id="GO:0006046">
    <property type="term" value="P:N-acetylglucosamine catabolic process"/>
    <property type="evidence" value="ECO:0007669"/>
    <property type="project" value="TreeGrafter"/>
</dbReference>
<proteinExistence type="predicted"/>
<dbReference type="Gene3D" id="2.30.40.10">
    <property type="entry name" value="Urease, subunit C, domain 1"/>
    <property type="match status" value="1"/>
</dbReference>
<evidence type="ECO:0000313" key="2">
    <source>
        <dbReference type="EMBL" id="MPL65992.1"/>
    </source>
</evidence>
<evidence type="ECO:0000256" key="1">
    <source>
        <dbReference type="ARBA" id="ARBA00022801"/>
    </source>
</evidence>
<dbReference type="EC" id="3.5.1.25" evidence="2"/>
<name>A0A644TI91_9ZZZZ</name>
<dbReference type="PANTHER" id="PTHR11113:SF14">
    <property type="entry name" value="N-ACETYLGLUCOSAMINE-6-PHOSPHATE DEACETYLASE"/>
    <property type="match status" value="1"/>
</dbReference>
<dbReference type="EMBL" id="VSSQ01000030">
    <property type="protein sequence ID" value="MPL65992.1"/>
    <property type="molecule type" value="Genomic_DNA"/>
</dbReference>
<dbReference type="Gene3D" id="3.20.20.140">
    <property type="entry name" value="Metal-dependent hydrolases"/>
    <property type="match status" value="1"/>
</dbReference>
<dbReference type="SUPFAM" id="SSF51556">
    <property type="entry name" value="Metallo-dependent hydrolases"/>
    <property type="match status" value="1"/>
</dbReference>
<dbReference type="PANTHER" id="PTHR11113">
    <property type="entry name" value="N-ACETYLGLUCOSAMINE-6-PHOSPHATE DEACETYLASE"/>
    <property type="match status" value="1"/>
</dbReference>
<dbReference type="GO" id="GO:0008448">
    <property type="term" value="F:N-acetylglucosamine-6-phosphate deacetylase activity"/>
    <property type="evidence" value="ECO:0007669"/>
    <property type="project" value="UniProtKB-EC"/>
</dbReference>
<dbReference type="InterPro" id="IPR011059">
    <property type="entry name" value="Metal-dep_hydrolase_composite"/>
</dbReference>
<gene>
    <name evidence="2" type="primary">nagA_2</name>
    <name evidence="2" type="ORF">SDC9_11659</name>
</gene>
<keyword evidence="1 2" id="KW-0378">Hydrolase</keyword>
<dbReference type="SUPFAM" id="SSF51338">
    <property type="entry name" value="Composite domain of metallo-dependent hydrolases"/>
    <property type="match status" value="1"/>
</dbReference>